<feature type="domain" description="Ice-binding protein C-terminal" evidence="2">
    <location>
        <begin position="174"/>
        <end position="198"/>
    </location>
</feature>
<reference evidence="3 4" key="1">
    <citation type="submission" date="2024-01" db="EMBL/GenBank/DDBJ databases">
        <title>Uliginosibacterium soil sp. nov.</title>
        <authorList>
            <person name="Lv Y."/>
        </authorList>
    </citation>
    <scope>NUCLEOTIDE SEQUENCE [LARGE SCALE GENOMIC DNA]</scope>
    <source>
        <strain evidence="3 4">H3</strain>
    </source>
</reference>
<dbReference type="Pfam" id="PF07589">
    <property type="entry name" value="PEP-CTERM"/>
    <property type="match status" value="1"/>
</dbReference>
<keyword evidence="1" id="KW-0732">Signal</keyword>
<evidence type="ECO:0000256" key="1">
    <source>
        <dbReference type="SAM" id="SignalP"/>
    </source>
</evidence>
<dbReference type="RefSeq" id="WP_327599000.1">
    <property type="nucleotide sequence ID" value="NZ_JAYXHS010000002.1"/>
</dbReference>
<evidence type="ECO:0000313" key="4">
    <source>
        <dbReference type="Proteomes" id="UP001331561"/>
    </source>
</evidence>
<sequence>MQFKWKQFAAALAIGCASALAQSAVLVDTGTPPEPLGYSFSNTFYFAGEFSLAQSSVIDSIQGYFGTKEGSVAITVYGDGGDIPGSSIFSTSFATVAGDTNWNGVSGLGWALGAGTYWVSFAPNFVTAGDVADVSMPGGALVPLEHYAYYSGSGNNAWNPTGAAVGVRIESAAAVPEPSTILMYGVGIIGLGFMARRRSK</sequence>
<feature type="signal peptide" evidence="1">
    <location>
        <begin position="1"/>
        <end position="21"/>
    </location>
</feature>
<evidence type="ECO:0000313" key="3">
    <source>
        <dbReference type="EMBL" id="MEC5386019.1"/>
    </source>
</evidence>
<dbReference type="NCBIfam" id="TIGR02595">
    <property type="entry name" value="PEP_CTERM"/>
    <property type="match status" value="1"/>
</dbReference>
<name>A0ABU6K259_9RHOO</name>
<dbReference type="InterPro" id="IPR013424">
    <property type="entry name" value="Ice-binding_C"/>
</dbReference>
<keyword evidence="4" id="KW-1185">Reference proteome</keyword>
<gene>
    <name evidence="3" type="ORF">VVD49_09800</name>
</gene>
<dbReference type="EMBL" id="JAYXHS010000002">
    <property type="protein sequence ID" value="MEC5386019.1"/>
    <property type="molecule type" value="Genomic_DNA"/>
</dbReference>
<accession>A0ABU6K259</accession>
<organism evidence="3 4">
    <name type="scientific">Uliginosibacterium silvisoli</name>
    <dbReference type="NCBI Taxonomy" id="3114758"/>
    <lineage>
        <taxon>Bacteria</taxon>
        <taxon>Pseudomonadati</taxon>
        <taxon>Pseudomonadota</taxon>
        <taxon>Betaproteobacteria</taxon>
        <taxon>Rhodocyclales</taxon>
        <taxon>Zoogloeaceae</taxon>
        <taxon>Uliginosibacterium</taxon>
    </lineage>
</organism>
<proteinExistence type="predicted"/>
<comment type="caution">
    <text evidence="3">The sequence shown here is derived from an EMBL/GenBank/DDBJ whole genome shotgun (WGS) entry which is preliminary data.</text>
</comment>
<evidence type="ECO:0000259" key="2">
    <source>
        <dbReference type="Pfam" id="PF07589"/>
    </source>
</evidence>
<dbReference type="Proteomes" id="UP001331561">
    <property type="component" value="Unassembled WGS sequence"/>
</dbReference>
<feature type="chain" id="PRO_5046590995" evidence="1">
    <location>
        <begin position="22"/>
        <end position="200"/>
    </location>
</feature>
<protein>
    <submittedName>
        <fullName evidence="3">PEP-CTERM sorting domain-containing protein</fullName>
    </submittedName>
</protein>